<evidence type="ECO:0000256" key="2">
    <source>
        <dbReference type="ARBA" id="ARBA00004245"/>
    </source>
</evidence>
<dbReference type="GO" id="GO:0045505">
    <property type="term" value="F:dynein intermediate chain binding"/>
    <property type="evidence" value="ECO:0007669"/>
    <property type="project" value="TreeGrafter"/>
</dbReference>
<proteinExistence type="inferred from homology"/>
<feature type="compositionally biased region" description="Polar residues" evidence="11">
    <location>
        <begin position="142"/>
        <end position="159"/>
    </location>
</feature>
<feature type="region of interest" description="Disordered" evidence="11">
    <location>
        <begin position="137"/>
        <end position="164"/>
    </location>
</feature>
<keyword evidence="9" id="KW-0539">Nucleus</keyword>
<dbReference type="GO" id="GO:0005874">
    <property type="term" value="C:microtubule"/>
    <property type="evidence" value="ECO:0007669"/>
    <property type="project" value="UniProtKB-KW"/>
</dbReference>
<comment type="similarity">
    <text evidence="10">Belongs to the dynein light chain family.</text>
</comment>
<dbReference type="GO" id="GO:0007017">
    <property type="term" value="P:microtubule-based process"/>
    <property type="evidence" value="ECO:0007669"/>
    <property type="project" value="InterPro"/>
</dbReference>
<evidence type="ECO:0000256" key="3">
    <source>
        <dbReference type="ARBA" id="ARBA00022448"/>
    </source>
</evidence>
<keyword evidence="4 10" id="KW-0963">Cytoplasm</keyword>
<feature type="compositionally biased region" description="Pro residues" evidence="11">
    <location>
        <begin position="1"/>
        <end position="10"/>
    </location>
</feature>
<dbReference type="GO" id="GO:0005634">
    <property type="term" value="C:nucleus"/>
    <property type="evidence" value="ECO:0007669"/>
    <property type="project" value="UniProtKB-SubCell"/>
</dbReference>
<evidence type="ECO:0000256" key="7">
    <source>
        <dbReference type="ARBA" id="ARBA00022927"/>
    </source>
</evidence>
<keyword evidence="10" id="KW-0243">Dynein</keyword>
<evidence type="ECO:0000256" key="4">
    <source>
        <dbReference type="ARBA" id="ARBA00022490"/>
    </source>
</evidence>
<evidence type="ECO:0000256" key="10">
    <source>
        <dbReference type="RuleBase" id="RU365010"/>
    </source>
</evidence>
<comment type="subcellular location">
    <subcellularLocation>
        <location evidence="2 10">Cytoplasm</location>
        <location evidence="2 10">Cytoskeleton</location>
    </subcellularLocation>
    <subcellularLocation>
        <location evidence="1">Nucleus</location>
    </subcellularLocation>
</comment>
<organism evidence="12 13">
    <name type="scientific">Ditylenchus destructor</name>
    <dbReference type="NCBI Taxonomy" id="166010"/>
    <lineage>
        <taxon>Eukaryota</taxon>
        <taxon>Metazoa</taxon>
        <taxon>Ecdysozoa</taxon>
        <taxon>Nematoda</taxon>
        <taxon>Chromadorea</taxon>
        <taxon>Rhabditida</taxon>
        <taxon>Tylenchina</taxon>
        <taxon>Tylenchomorpha</taxon>
        <taxon>Sphaerularioidea</taxon>
        <taxon>Anguinidae</taxon>
        <taxon>Anguininae</taxon>
        <taxon>Ditylenchus</taxon>
    </lineage>
</organism>
<dbReference type="GO" id="GO:0051028">
    <property type="term" value="P:mRNA transport"/>
    <property type="evidence" value="ECO:0007669"/>
    <property type="project" value="UniProtKB-KW"/>
</dbReference>
<dbReference type="SMART" id="SM01375">
    <property type="entry name" value="Dynein_light"/>
    <property type="match status" value="1"/>
</dbReference>
<evidence type="ECO:0000313" key="13">
    <source>
        <dbReference type="Proteomes" id="UP001201812"/>
    </source>
</evidence>
<keyword evidence="10" id="KW-0505">Motor protein</keyword>
<dbReference type="GO" id="GO:0015031">
    <property type="term" value="P:protein transport"/>
    <property type="evidence" value="ECO:0007669"/>
    <property type="project" value="UniProtKB-KW"/>
</dbReference>
<dbReference type="Proteomes" id="UP001201812">
    <property type="component" value="Unassembled WGS sequence"/>
</dbReference>
<dbReference type="PANTHER" id="PTHR11886:SF35">
    <property type="entry name" value="DYNEIN LIGHT CHAIN"/>
    <property type="match status" value="1"/>
</dbReference>
<evidence type="ECO:0000256" key="6">
    <source>
        <dbReference type="ARBA" id="ARBA00022816"/>
    </source>
</evidence>
<keyword evidence="5 10" id="KW-0493">Microtubule</keyword>
<protein>
    <recommendedName>
        <fullName evidence="10">Dynein light chain</fullName>
    </recommendedName>
</protein>
<dbReference type="Gene3D" id="3.30.740.10">
    <property type="entry name" value="Protein Inhibitor Of Neuronal Nitric Oxide Synthase"/>
    <property type="match status" value="1"/>
</dbReference>
<evidence type="ECO:0000256" key="1">
    <source>
        <dbReference type="ARBA" id="ARBA00004123"/>
    </source>
</evidence>
<sequence>MAAYSPPPNLTPVLEQPETKSQNSISSIEKESMQVPASVIVAVKKSTMNESMEQHAMRIAFKALSKFPVEKDAAKYIKQEFDSVYGRQWHCVVGQHFGCYVSHFLTQFVYFYMNSIAVMLYRTSSESVRATNQATLPKAENNETNQDCNNLQHESNNGFISPEKLPNSITAELRSSIQ</sequence>
<evidence type="ECO:0000256" key="11">
    <source>
        <dbReference type="SAM" id="MobiDB-lite"/>
    </source>
</evidence>
<name>A0AAD4NCX7_9BILA</name>
<evidence type="ECO:0000256" key="8">
    <source>
        <dbReference type="ARBA" id="ARBA00023212"/>
    </source>
</evidence>
<dbReference type="FunFam" id="3.30.740.10:FF:000005">
    <property type="entry name" value="Dynein light chain"/>
    <property type="match status" value="1"/>
</dbReference>
<evidence type="ECO:0000313" key="12">
    <source>
        <dbReference type="EMBL" id="KAI1723769.1"/>
    </source>
</evidence>
<dbReference type="EMBL" id="JAKKPZ010000003">
    <property type="protein sequence ID" value="KAI1723769.1"/>
    <property type="molecule type" value="Genomic_DNA"/>
</dbReference>
<gene>
    <name evidence="12" type="ORF">DdX_03942</name>
</gene>
<evidence type="ECO:0000256" key="9">
    <source>
        <dbReference type="ARBA" id="ARBA00023242"/>
    </source>
</evidence>
<accession>A0AAD4NCX7</accession>
<keyword evidence="13" id="KW-1185">Reference proteome</keyword>
<reference evidence="12" key="1">
    <citation type="submission" date="2022-01" db="EMBL/GenBank/DDBJ databases">
        <title>Genome Sequence Resource for Two Populations of Ditylenchus destructor, the Migratory Endoparasitic Phytonematode.</title>
        <authorList>
            <person name="Zhang H."/>
            <person name="Lin R."/>
            <person name="Xie B."/>
        </authorList>
    </citation>
    <scope>NUCLEOTIDE SEQUENCE</scope>
    <source>
        <strain evidence="12">BazhouSP</strain>
    </source>
</reference>
<keyword evidence="6" id="KW-0509">mRNA transport</keyword>
<dbReference type="InterPro" id="IPR037177">
    <property type="entry name" value="DLC_sf"/>
</dbReference>
<dbReference type="PANTHER" id="PTHR11886">
    <property type="entry name" value="DYNEIN LIGHT CHAIN"/>
    <property type="match status" value="1"/>
</dbReference>
<dbReference type="GO" id="GO:0005868">
    <property type="term" value="C:cytoplasmic dynein complex"/>
    <property type="evidence" value="ECO:0007669"/>
    <property type="project" value="TreeGrafter"/>
</dbReference>
<keyword evidence="3" id="KW-0813">Transport</keyword>
<keyword evidence="8 10" id="KW-0206">Cytoskeleton</keyword>
<feature type="region of interest" description="Disordered" evidence="11">
    <location>
        <begin position="1"/>
        <end position="30"/>
    </location>
</feature>
<dbReference type="Pfam" id="PF01221">
    <property type="entry name" value="Dynein_light"/>
    <property type="match status" value="1"/>
</dbReference>
<dbReference type="SUPFAM" id="SSF54648">
    <property type="entry name" value="DLC"/>
    <property type="match status" value="1"/>
</dbReference>
<keyword evidence="7" id="KW-0653">Protein transport</keyword>
<dbReference type="InterPro" id="IPR001372">
    <property type="entry name" value="Dynein_light_chain_typ-1/2"/>
</dbReference>
<comment type="caution">
    <text evidence="12">The sequence shown here is derived from an EMBL/GenBank/DDBJ whole genome shotgun (WGS) entry which is preliminary data.</text>
</comment>
<evidence type="ECO:0000256" key="5">
    <source>
        <dbReference type="ARBA" id="ARBA00022701"/>
    </source>
</evidence>
<dbReference type="AlphaFoldDB" id="A0AAD4NCX7"/>